<reference evidence="2 3" key="2">
    <citation type="submission" date="2020-04" db="EMBL/GenBank/DDBJ databases">
        <title>Genome sequencing and assembly of multiple isolates from the Colletotrichum gloeosporioides species complex.</title>
        <authorList>
            <person name="Gan P."/>
            <person name="Shirasu K."/>
        </authorList>
    </citation>
    <scope>NUCLEOTIDE SEQUENCE [LARGE SCALE GENOMIC DNA]</scope>
    <source>
        <strain evidence="2 3">Nara gc5</strain>
    </source>
</reference>
<keyword evidence="3" id="KW-1185">Reference proteome</keyword>
<sequence>MCKARREEGKDGREGRKERKGRQGGARRKKEEATHYLMQFFFSRYFRLGLGSQASVLRSRSRYAVKFVQSPVVEVVSVLV</sequence>
<evidence type="ECO:0000313" key="2">
    <source>
        <dbReference type="EMBL" id="KAF4486345.1"/>
    </source>
</evidence>
<dbReference type="Proteomes" id="UP000011096">
    <property type="component" value="Unassembled WGS sequence"/>
</dbReference>
<dbReference type="InParanoid" id="A0A7J6JC20"/>
<dbReference type="AlphaFoldDB" id="A0A7J6JC20"/>
<dbReference type="GeneID" id="90979783"/>
<feature type="compositionally biased region" description="Basic and acidic residues" evidence="1">
    <location>
        <begin position="1"/>
        <end position="17"/>
    </location>
</feature>
<evidence type="ECO:0000313" key="3">
    <source>
        <dbReference type="Proteomes" id="UP000011096"/>
    </source>
</evidence>
<proteinExistence type="predicted"/>
<evidence type="ECO:0000256" key="1">
    <source>
        <dbReference type="SAM" id="MobiDB-lite"/>
    </source>
</evidence>
<reference evidence="2 3" key="1">
    <citation type="submission" date="2012-08" db="EMBL/GenBank/DDBJ databases">
        <authorList>
            <person name="Gan P.H.P."/>
            <person name="Ikeda K."/>
            <person name="Irieda H."/>
            <person name="Narusaka M."/>
            <person name="O'Connell R.J."/>
            <person name="Narusaka Y."/>
            <person name="Takano Y."/>
            <person name="Kubo Y."/>
            <person name="Shirasu K."/>
        </authorList>
    </citation>
    <scope>NUCLEOTIDE SEQUENCE [LARGE SCALE GENOMIC DNA]</scope>
    <source>
        <strain evidence="2 3">Nara gc5</strain>
    </source>
</reference>
<organism evidence="2 3">
    <name type="scientific">Colletotrichum fructicola (strain Nara gc5)</name>
    <name type="common">Anthracnose fungus</name>
    <name type="synonym">Colletotrichum gloeosporioides (strain Nara gc5)</name>
    <dbReference type="NCBI Taxonomy" id="1213859"/>
    <lineage>
        <taxon>Eukaryota</taxon>
        <taxon>Fungi</taxon>
        <taxon>Dikarya</taxon>
        <taxon>Ascomycota</taxon>
        <taxon>Pezizomycotina</taxon>
        <taxon>Sordariomycetes</taxon>
        <taxon>Hypocreomycetidae</taxon>
        <taxon>Glomerellales</taxon>
        <taxon>Glomerellaceae</taxon>
        <taxon>Colletotrichum</taxon>
        <taxon>Colletotrichum gloeosporioides species complex</taxon>
    </lineage>
</organism>
<accession>A0A7J6JC20</accession>
<dbReference type="EMBL" id="ANPB02000003">
    <property type="protein sequence ID" value="KAF4486345.1"/>
    <property type="molecule type" value="Genomic_DNA"/>
</dbReference>
<feature type="compositionally biased region" description="Basic residues" evidence="1">
    <location>
        <begin position="18"/>
        <end position="28"/>
    </location>
</feature>
<dbReference type="RefSeq" id="XP_066009017.1">
    <property type="nucleotide sequence ID" value="XM_066151415.1"/>
</dbReference>
<gene>
    <name evidence="2" type="ORF">CGGC5_v005220</name>
</gene>
<comment type="caution">
    <text evidence="2">The sequence shown here is derived from an EMBL/GenBank/DDBJ whole genome shotgun (WGS) entry which is preliminary data.</text>
</comment>
<protein>
    <submittedName>
        <fullName evidence="2">Uncharacterized protein</fullName>
    </submittedName>
</protein>
<name>A0A7J6JC20_COLFN</name>
<feature type="region of interest" description="Disordered" evidence="1">
    <location>
        <begin position="1"/>
        <end position="31"/>
    </location>
</feature>